<protein>
    <submittedName>
        <fullName evidence="2">ABC transporter substrate-binding protein</fullName>
    </submittedName>
</protein>
<proteinExistence type="predicted"/>
<dbReference type="RefSeq" id="WP_188900967.1">
    <property type="nucleotide sequence ID" value="NZ_BMKS01000007.1"/>
</dbReference>
<evidence type="ECO:0000313" key="2">
    <source>
        <dbReference type="EMBL" id="GGG37421.1"/>
    </source>
</evidence>
<dbReference type="EMBL" id="BMKS01000007">
    <property type="protein sequence ID" value="GGG37421.1"/>
    <property type="molecule type" value="Genomic_DNA"/>
</dbReference>
<dbReference type="SUPFAM" id="SSF53850">
    <property type="entry name" value="Periplasmic binding protein-like II"/>
    <property type="match status" value="1"/>
</dbReference>
<keyword evidence="3" id="KW-1185">Reference proteome</keyword>
<comment type="caution">
    <text evidence="2">The sequence shown here is derived from an EMBL/GenBank/DDBJ whole genome shotgun (WGS) entry which is preliminary data.</text>
</comment>
<evidence type="ECO:0000256" key="1">
    <source>
        <dbReference type="ARBA" id="ARBA00022729"/>
    </source>
</evidence>
<name>A0A8J3ECY4_9PROT</name>
<dbReference type="Pfam" id="PF13343">
    <property type="entry name" value="SBP_bac_6"/>
    <property type="match status" value="1"/>
</dbReference>
<dbReference type="Gene3D" id="3.40.190.10">
    <property type="entry name" value="Periplasmic binding protein-like II"/>
    <property type="match status" value="2"/>
</dbReference>
<organism evidence="2 3">
    <name type="scientific">Caldovatus sediminis</name>
    <dbReference type="NCBI Taxonomy" id="2041189"/>
    <lineage>
        <taxon>Bacteria</taxon>
        <taxon>Pseudomonadati</taxon>
        <taxon>Pseudomonadota</taxon>
        <taxon>Alphaproteobacteria</taxon>
        <taxon>Acetobacterales</taxon>
        <taxon>Roseomonadaceae</taxon>
        <taxon>Caldovatus</taxon>
    </lineage>
</organism>
<dbReference type="PANTHER" id="PTHR30006">
    <property type="entry name" value="THIAMINE-BINDING PERIPLASMIC PROTEIN-RELATED"/>
    <property type="match status" value="1"/>
</dbReference>
<evidence type="ECO:0000313" key="3">
    <source>
        <dbReference type="Proteomes" id="UP000597507"/>
    </source>
</evidence>
<reference evidence="2 3" key="1">
    <citation type="journal article" date="2014" name="Int. J. Syst. Evol. Microbiol.">
        <title>Complete genome sequence of Corynebacterium casei LMG S-19264T (=DSM 44701T), isolated from a smear-ripened cheese.</title>
        <authorList>
            <consortium name="US DOE Joint Genome Institute (JGI-PGF)"/>
            <person name="Walter F."/>
            <person name="Albersmeier A."/>
            <person name="Kalinowski J."/>
            <person name="Ruckert C."/>
        </authorList>
    </citation>
    <scope>NUCLEOTIDE SEQUENCE [LARGE SCALE GENOMIC DNA]</scope>
    <source>
        <strain evidence="2 3">CGMCC 1.16330</strain>
    </source>
</reference>
<accession>A0A8J3ECY4</accession>
<dbReference type="Proteomes" id="UP000597507">
    <property type="component" value="Unassembled WGS sequence"/>
</dbReference>
<sequence>MNGGRPLGRRAFGALAGLGLAAPGLLRAQTPPEMTRHERALYEAARSRNEQVTWYVAHYNSETAEALGRAFDETYPGVQARVVRTTAQVAYQRLTQDMRARVQNCDVFSSTDVGHYVRLKADERLEKYVPERTSEIIESLRGIDPDGFYHTTSIGTVLINYNTDRVKPEEGPQKWTDLLDPKWQNRVTVGHPGFSGYVGTWVVLMRKLYGWDYFRRLERNKPQIGRSINDTVTMLNSGERWVGAGPGATTLRSASRGNPLGVIYPEDGTLLMISPSAIMKGTRNPNAARLFVEFLMGRRASEVQVQNFSEIVRSDVPLFPGARNLAEVKLIRPTTEEIEQGIPEVKELWRETFGV</sequence>
<keyword evidence="1" id="KW-0732">Signal</keyword>
<gene>
    <name evidence="2" type="ORF">GCM10010964_26600</name>
</gene>
<dbReference type="AlphaFoldDB" id="A0A8J3ECY4"/>